<reference evidence="1 2" key="1">
    <citation type="submission" date="2014-11" db="EMBL/GenBank/DDBJ databases">
        <authorList>
            <person name="Wibberg Daniel"/>
        </authorList>
    </citation>
    <scope>NUCLEOTIDE SEQUENCE [LARGE SCALE GENOMIC DNA]</scope>
    <source>
        <strain evidence="1">Rhizoctonia solani AG1-IB 7/3/14</strain>
    </source>
</reference>
<protein>
    <submittedName>
        <fullName evidence="1">Uncharacterized protein</fullName>
    </submittedName>
</protein>
<evidence type="ECO:0000313" key="2">
    <source>
        <dbReference type="Proteomes" id="UP000059188"/>
    </source>
</evidence>
<dbReference type="AlphaFoldDB" id="A0A0B7FUA8"/>
<evidence type="ECO:0000313" key="1">
    <source>
        <dbReference type="EMBL" id="CEL59762.1"/>
    </source>
</evidence>
<dbReference type="Proteomes" id="UP000059188">
    <property type="component" value="Unassembled WGS sequence"/>
</dbReference>
<keyword evidence="2" id="KW-1185">Reference proteome</keyword>
<gene>
    <name evidence="1" type="ORF">RSOLAG1IB_03696</name>
</gene>
<sequence length="171" mass="19126">MSMSVLAGGLYIEVYGSYRIPSPVSGHNRHTTLFAFLREENVFSCSHETERVAFPASLASGNDTPQYFTPLHGHTIKGEPSYITQHHACSSHWSIRHPDVRLSVGSITTLVGLIGIISHKFAPADEPAHPYPQEHNEKKSVWCFLRRLSFKAPDLDGWWEGRALKGSETIK</sequence>
<dbReference type="EMBL" id="LN679103">
    <property type="protein sequence ID" value="CEL59762.1"/>
    <property type="molecule type" value="Genomic_DNA"/>
</dbReference>
<proteinExistence type="predicted"/>
<accession>A0A0B7FUA8</accession>
<name>A0A0B7FUA8_THACB</name>
<organism evidence="1 2">
    <name type="scientific">Thanatephorus cucumeris (strain AG1-IB / isolate 7/3/14)</name>
    <name type="common">Lettuce bottom rot fungus</name>
    <name type="synonym">Rhizoctonia solani</name>
    <dbReference type="NCBI Taxonomy" id="1108050"/>
    <lineage>
        <taxon>Eukaryota</taxon>
        <taxon>Fungi</taxon>
        <taxon>Dikarya</taxon>
        <taxon>Basidiomycota</taxon>
        <taxon>Agaricomycotina</taxon>
        <taxon>Agaricomycetes</taxon>
        <taxon>Cantharellales</taxon>
        <taxon>Ceratobasidiaceae</taxon>
        <taxon>Rhizoctonia</taxon>
        <taxon>Rhizoctonia solani AG-1</taxon>
    </lineage>
</organism>